<dbReference type="InterPro" id="IPR007863">
    <property type="entry name" value="Peptidase_M16_C"/>
</dbReference>
<evidence type="ECO:0000256" key="1">
    <source>
        <dbReference type="SAM" id="MobiDB-lite"/>
    </source>
</evidence>
<evidence type="ECO:0000256" key="2">
    <source>
        <dbReference type="SAM" id="Phobius"/>
    </source>
</evidence>
<sequence length="1475" mass="157437">MQIGEVYSGFLLQEIHEVPEIESRALIFLHQKTQMPLMKLESKDDNKFFAIAFATPPPNDAGLPHILEHSVLAGSKRFPTKDPFSDAAKGSLKTFINAFTYNDKTVYPVGSQCVPDFFNLIDLYMDAVFEPQLLENKNIFLQEGWRHEIAAAGDPIALKGIVYSEMKGAYSSPEQLGDRALERLLFRDPVHPEAYHPYAVDSGGNPEHIPSLSYRMCCDFHRVYYRPSNARCIITGDGDTAAELAFLEERYLGAMGPAGAAPQPPPPHWVNTVDEETRARLCADHGFPAKPEVPLCARHEAPLEATIPVAIGSTEDPAGRGQLAMGWVLDGVTSDDVEGCLAMQILQRLLVSRTGAPLREALLHEAALGTDLTASFDSDLRQVAAPAPATNLALPCPSLPFPAPLGLARLPVHIACVPSASLAVSGPSGWVTVSGRWGWWSLGLVVAGAGGRWGWWSLGLVVAGAGGRWGWWSLGLVVAGAGGRWGWWSLGLVVAGAGGRWGWWSLGLVVAGAGGRWGWWSLGLVVAGAGGRWGWWSLGLVVAGAGGRWGWWSLGLVVAGAGGRWGWWSLGLVVAGAGGRWGWWSLGLVVAGAGGRWGWWSLGLVVAGAGGRWGWWSLGLVVAGAGGRWGWWSLGLPTFVVTLKGTGLAKKDAFWPAMRDALLAQVEKGFDPQEIESAWNMRSFAVRHLTTPTAAWRTSSTPCAPQASGPPRLASLSPPSRPRLAPRLAPSRPVSPPSFPSRPVSPRLSRPRLAPVSPPSRPVSPPSRPPERLVMKHLVANPTVLVALDPSLTETQDRAMAQQMADLKAGLSGDAVEGLVAQTAALQAHQSRDDSPAALATLPLLDPAHIPARPPIVPTRETTLPLPGAAPVPLYHCPVGTSGMYHLRLLFDAARLPAAWWRTEAGGLADPAMMEDAAEEEAQAALPGFQAALPYIGLMATLAGKLSTARCPYLQLGTQCLAAPPATTYGADYTRQEPFLLCFQAALWVLPAQLGPALDLLAEILRTMRFDETTRFLEARPRAPAPRYPCPLMPSHPATSLPPPATALPPPATALPPCHCPATPATCDHRGGTPHLPTGTGRHTRHVSPARPCAQLDGVDQYRFLRQCEAALSAPQSPAARRLVQRMGKLAEALFVSSRMRCGLTCPDPMVAGFTDAAPAHLAAFPAGPPEGRGVCAPLAAWRPQPRNEALATASKDALTDPRTGRGVQVVYNGTAADFRALTFDPERFGGPLPAWACDDQGRPMMTGRLQVCRLVADDYLRQAIRVRGGAYAAIRLLPVVIASPATRRDVGPGRLAGRDGLLHLPRADPNVEQTYQAFATLPDYLAKFAGGPVAAQGPSVAGWPVTAIDPPRDLDLHMRRFIIGTIGYLDSPLSPGARSAQSLGMHLSGLTVALKQHERDEILRTRPEDVAALAPLFRAVLAQGYRTSLGNEALLKRSMQMGASVGLAGAASPAEPIATPDGRPLFATLVELQK</sequence>
<dbReference type="Pfam" id="PF08367">
    <property type="entry name" value="M16C_assoc"/>
    <property type="match status" value="1"/>
</dbReference>
<keyword evidence="2" id="KW-0472">Membrane</keyword>
<keyword evidence="2" id="KW-0812">Transmembrane</keyword>
<evidence type="ECO:0000313" key="5">
    <source>
        <dbReference type="Proteomes" id="UP001141327"/>
    </source>
</evidence>
<accession>A0ABQ8UEQ7</accession>
<feature type="transmembrane region" description="Helical" evidence="2">
    <location>
        <begin position="582"/>
        <end position="606"/>
    </location>
</feature>
<dbReference type="EMBL" id="JAPMOS010000079">
    <property type="protein sequence ID" value="KAJ4456167.1"/>
    <property type="molecule type" value="Genomic_DNA"/>
</dbReference>
<feature type="transmembrane region" description="Helical" evidence="2">
    <location>
        <begin position="517"/>
        <end position="542"/>
    </location>
</feature>
<proteinExistence type="predicted"/>
<feature type="transmembrane region" description="Helical" evidence="2">
    <location>
        <begin position="549"/>
        <end position="570"/>
    </location>
</feature>
<feature type="transmembrane region" description="Helical" evidence="2">
    <location>
        <begin position="474"/>
        <end position="497"/>
    </location>
</feature>
<keyword evidence="2" id="KW-1133">Transmembrane helix</keyword>
<evidence type="ECO:0000313" key="4">
    <source>
        <dbReference type="EMBL" id="KAJ4456167.1"/>
    </source>
</evidence>
<feature type="compositionally biased region" description="Low complexity" evidence="1">
    <location>
        <begin position="741"/>
        <end position="755"/>
    </location>
</feature>
<dbReference type="SMART" id="SM01264">
    <property type="entry name" value="M16C_associated"/>
    <property type="match status" value="1"/>
</dbReference>
<dbReference type="Pfam" id="PF05193">
    <property type="entry name" value="Peptidase_M16_C"/>
    <property type="match status" value="1"/>
</dbReference>
<feature type="compositionally biased region" description="Pro residues" evidence="1">
    <location>
        <begin position="756"/>
        <end position="768"/>
    </location>
</feature>
<reference evidence="4" key="1">
    <citation type="journal article" date="2022" name="bioRxiv">
        <title>Genomics of Preaxostyla Flagellates Illuminates Evolutionary Transitions and the Path Towards Mitochondrial Loss.</title>
        <authorList>
            <person name="Novak L.V.F."/>
            <person name="Treitli S.C."/>
            <person name="Pyrih J."/>
            <person name="Halakuc P."/>
            <person name="Pipaliya S.V."/>
            <person name="Vacek V."/>
            <person name="Brzon O."/>
            <person name="Soukal P."/>
            <person name="Eme L."/>
            <person name="Dacks J.B."/>
            <person name="Karnkowska A."/>
            <person name="Elias M."/>
            <person name="Hampl V."/>
        </authorList>
    </citation>
    <scope>NUCLEOTIDE SEQUENCE</scope>
    <source>
        <strain evidence="4">RCP-MX</strain>
    </source>
</reference>
<comment type="caution">
    <text evidence="4">The sequence shown here is derived from an EMBL/GenBank/DDBJ whole genome shotgun (WGS) entry which is preliminary data.</text>
</comment>
<name>A0ABQ8UEQ7_9EUKA</name>
<dbReference type="Gene3D" id="3.30.830.10">
    <property type="entry name" value="Metalloenzyme, LuxS/M16 peptidase-like"/>
    <property type="match status" value="4"/>
</dbReference>
<dbReference type="SUPFAM" id="SSF63411">
    <property type="entry name" value="LuxS/MPP-like metallohydrolase"/>
    <property type="match status" value="2"/>
</dbReference>
<feature type="region of interest" description="Disordered" evidence="1">
    <location>
        <begin position="695"/>
        <end position="770"/>
    </location>
</feature>
<feature type="compositionally biased region" description="Low complexity" evidence="1">
    <location>
        <begin position="707"/>
        <end position="732"/>
    </location>
</feature>
<dbReference type="InterPro" id="IPR011249">
    <property type="entry name" value="Metalloenz_LuxS/M16"/>
</dbReference>
<dbReference type="InterPro" id="IPR013578">
    <property type="entry name" value="Peptidase_M16C_assoc"/>
</dbReference>
<feature type="transmembrane region" description="Helical" evidence="2">
    <location>
        <begin position="613"/>
        <end position="632"/>
    </location>
</feature>
<evidence type="ECO:0000259" key="3">
    <source>
        <dbReference type="SMART" id="SM01264"/>
    </source>
</evidence>
<gene>
    <name evidence="4" type="ORF">PAPYR_8697</name>
</gene>
<keyword evidence="5" id="KW-1185">Reference proteome</keyword>
<protein>
    <recommendedName>
        <fullName evidence="3">Peptidase M16C associated domain-containing protein</fullName>
    </recommendedName>
</protein>
<dbReference type="PANTHER" id="PTHR43016">
    <property type="entry name" value="PRESEQUENCE PROTEASE"/>
    <property type="match status" value="1"/>
</dbReference>
<organism evidence="4 5">
    <name type="scientific">Paratrimastix pyriformis</name>
    <dbReference type="NCBI Taxonomy" id="342808"/>
    <lineage>
        <taxon>Eukaryota</taxon>
        <taxon>Metamonada</taxon>
        <taxon>Preaxostyla</taxon>
        <taxon>Paratrimastigidae</taxon>
        <taxon>Paratrimastix</taxon>
    </lineage>
</organism>
<feature type="domain" description="Peptidase M16C associated" evidence="3">
    <location>
        <begin position="786"/>
        <end position="1134"/>
    </location>
</feature>
<dbReference type="Proteomes" id="UP001141327">
    <property type="component" value="Unassembled WGS sequence"/>
</dbReference>
<dbReference type="PANTHER" id="PTHR43016:SF13">
    <property type="entry name" value="PRESEQUENCE PROTEASE, MITOCHONDRIAL"/>
    <property type="match status" value="1"/>
</dbReference>